<proteinExistence type="predicted"/>
<dbReference type="GO" id="GO:0016052">
    <property type="term" value="P:carbohydrate catabolic process"/>
    <property type="evidence" value="ECO:0007669"/>
    <property type="project" value="InterPro"/>
</dbReference>
<dbReference type="Gene3D" id="3.20.20.70">
    <property type="entry name" value="Aldolase class I"/>
    <property type="match status" value="1"/>
</dbReference>
<dbReference type="InterPro" id="IPR038417">
    <property type="entry name" value="Alpga-gal_N_sf"/>
</dbReference>
<keyword evidence="8" id="KW-1185">Reference proteome</keyword>
<dbReference type="InterPro" id="IPR017853">
    <property type="entry name" value="GH"/>
</dbReference>
<dbReference type="RefSeq" id="WP_093967320.1">
    <property type="nucleotide sequence ID" value="NZ_FXYE01000002.1"/>
</dbReference>
<dbReference type="OrthoDB" id="9758822at2"/>
<dbReference type="InterPro" id="IPR050985">
    <property type="entry name" value="Alpha-glycosidase_related"/>
</dbReference>
<protein>
    <recommendedName>
        <fullName evidence="2">alpha-galactosidase</fullName>
        <ecNumber evidence="2">3.2.1.22</ecNumber>
    </recommendedName>
</protein>
<dbReference type="CDD" id="cd14791">
    <property type="entry name" value="GH36"/>
    <property type="match status" value="1"/>
</dbReference>
<keyword evidence="4 7" id="KW-0326">Glycosidase</keyword>
<dbReference type="PANTHER" id="PTHR43053">
    <property type="entry name" value="GLYCOSIDASE FAMILY 31"/>
    <property type="match status" value="1"/>
</dbReference>
<evidence type="ECO:0000256" key="1">
    <source>
        <dbReference type="ARBA" id="ARBA00001255"/>
    </source>
</evidence>
<dbReference type="InterPro" id="IPR002252">
    <property type="entry name" value="Glyco_hydro_36"/>
</dbReference>
<dbReference type="Pfam" id="PF02065">
    <property type="entry name" value="Melibiase"/>
    <property type="match status" value="1"/>
</dbReference>
<reference evidence="8" key="1">
    <citation type="submission" date="2017-05" db="EMBL/GenBank/DDBJ databases">
        <authorList>
            <person name="Rodrigo-Torres L."/>
            <person name="Arahal R. D."/>
            <person name="Lucena T."/>
        </authorList>
    </citation>
    <scope>NUCLEOTIDE SEQUENCE [LARGE SCALE GENOMIC DNA]</scope>
    <source>
        <strain evidence="8">CECT 8621</strain>
    </source>
</reference>
<dbReference type="PANTHER" id="PTHR43053:SF3">
    <property type="entry name" value="ALPHA-GALACTOSIDASE C-RELATED"/>
    <property type="match status" value="1"/>
</dbReference>
<evidence type="ECO:0000259" key="6">
    <source>
        <dbReference type="Pfam" id="PF16875"/>
    </source>
</evidence>
<keyword evidence="3 7" id="KW-0378">Hydrolase</keyword>
<comment type="catalytic activity">
    <reaction evidence="1">
        <text>Hydrolysis of terminal, non-reducing alpha-D-galactose residues in alpha-D-galactosides, including galactose oligosaccharides, galactomannans and galactolipids.</text>
        <dbReference type="EC" id="3.2.1.22"/>
    </reaction>
</comment>
<dbReference type="FunFam" id="3.20.20.70:FF:000118">
    <property type="entry name" value="Alpha-galactosidase"/>
    <property type="match status" value="1"/>
</dbReference>
<dbReference type="Gene3D" id="2.70.98.60">
    <property type="entry name" value="alpha-galactosidase from lactobacil brevis"/>
    <property type="match status" value="1"/>
</dbReference>
<dbReference type="Gene3D" id="2.60.40.1180">
    <property type="entry name" value="Golgi alpha-mannosidase II"/>
    <property type="match status" value="1"/>
</dbReference>
<feature type="domain" description="Glycosyl hydrolase family 36 N-terminal" evidence="6">
    <location>
        <begin position="23"/>
        <end position="241"/>
    </location>
</feature>
<name>A0A238KJT2_9RHOB</name>
<dbReference type="Pfam" id="PF16875">
    <property type="entry name" value="Glyco_hydro_36N"/>
    <property type="match status" value="1"/>
</dbReference>
<dbReference type="AlphaFoldDB" id="A0A238KJT2"/>
<evidence type="ECO:0000259" key="5">
    <source>
        <dbReference type="Pfam" id="PF16874"/>
    </source>
</evidence>
<dbReference type="InterPro" id="IPR031704">
    <property type="entry name" value="Glyco_hydro_36_N"/>
</dbReference>
<dbReference type="InterPro" id="IPR013785">
    <property type="entry name" value="Aldolase_TIM"/>
</dbReference>
<dbReference type="InterPro" id="IPR013780">
    <property type="entry name" value="Glyco_hydro_b"/>
</dbReference>
<evidence type="ECO:0000256" key="4">
    <source>
        <dbReference type="ARBA" id="ARBA00023295"/>
    </source>
</evidence>
<evidence type="ECO:0000313" key="7">
    <source>
        <dbReference type="EMBL" id="SMX42917.1"/>
    </source>
</evidence>
<accession>A0A238KJT2</accession>
<gene>
    <name evidence="7" type="primary">rafA</name>
    <name evidence="7" type="ORF">COL8621_02131</name>
</gene>
<organism evidence="7 8">
    <name type="scientific">Actibacterium lipolyticum</name>
    <dbReference type="NCBI Taxonomy" id="1524263"/>
    <lineage>
        <taxon>Bacteria</taxon>
        <taxon>Pseudomonadati</taxon>
        <taxon>Pseudomonadota</taxon>
        <taxon>Alphaproteobacteria</taxon>
        <taxon>Rhodobacterales</taxon>
        <taxon>Roseobacteraceae</taxon>
        <taxon>Actibacterium</taxon>
    </lineage>
</organism>
<evidence type="ECO:0000256" key="3">
    <source>
        <dbReference type="ARBA" id="ARBA00022801"/>
    </source>
</evidence>
<dbReference type="InterPro" id="IPR031705">
    <property type="entry name" value="Glyco_hydro_36_C"/>
</dbReference>
<sequence length="691" mass="76619">MSHFWRLDAGTQTLVLTSEDGDLPCVAHWGAPLPMDEDLVSLGAAVGRDVTGGMMDELPPLTLCPAEADSFAGQPGMVLYQGGAVLRPDFRLSHATQTGDELTFEYADTALGLSYRATFTADAKVGVIRCQSFLKSKSDVTCHWLAAPVLPGPQWGSDIIDVSGKWVSEFQLNRTQWSPGIHMRDARSGRSGHEHPPFALFTEPGTTNTRGAVWGAHYGWSGGHRMVAEELPDGRRQIQWGHASASCGTGQAFETAELFLTYSSDGLNGCADAFQRLFHDRIVTWPQPAKPRSVHYNCWEAVYFDHDLPTLKDIANRAADLGAERFVLDDGWFGKRDDDTTSLGDWQIDARKWPDGLTPLIDHVQSLGMGFGLWFEPEMISENSDLYRAHPDWVLGPMTQLRGRQQLVLNMALPEVRDYLFDRISAILSDNAIEYIKWDHNRLLPHTDAAQTHGIYVLLDRLRAAHPLVEIESCASGGGRIDAGILARTQRIWLSDSNDALERLRIQHDAALFLPASITGSHVGPRHCHTSGRVLDIRFRAWVAAQRHMGFEMDPRELTKVEATTLREVTAWWKANRDWRRDARILRLDAADPAVTAEIQIARDGHRFVVFVGQAESSSQITPRPIRLTGLNPEAMYEISLLTHDTPGFSRGAPALKNGPVTLSGQALMSGGFSLPFAFPQSLNVIEGRRL</sequence>
<dbReference type="EC" id="3.2.1.22" evidence="2"/>
<dbReference type="GO" id="GO:0004557">
    <property type="term" value="F:alpha-galactosidase activity"/>
    <property type="evidence" value="ECO:0007669"/>
    <property type="project" value="UniProtKB-EC"/>
</dbReference>
<dbReference type="Pfam" id="PF16874">
    <property type="entry name" value="Glyco_hydro_36C"/>
    <property type="match status" value="1"/>
</dbReference>
<evidence type="ECO:0000313" key="8">
    <source>
        <dbReference type="Proteomes" id="UP000202922"/>
    </source>
</evidence>
<feature type="domain" description="Glycosyl hydrolase family 36 C-terminal" evidence="5">
    <location>
        <begin position="601"/>
        <end position="677"/>
    </location>
</feature>
<evidence type="ECO:0000256" key="2">
    <source>
        <dbReference type="ARBA" id="ARBA00012755"/>
    </source>
</evidence>
<dbReference type="Proteomes" id="UP000202922">
    <property type="component" value="Unassembled WGS sequence"/>
</dbReference>
<dbReference type="SUPFAM" id="SSF51445">
    <property type="entry name" value="(Trans)glycosidases"/>
    <property type="match status" value="1"/>
</dbReference>
<dbReference type="EMBL" id="FXYE01000002">
    <property type="protein sequence ID" value="SMX42917.1"/>
    <property type="molecule type" value="Genomic_DNA"/>
</dbReference>
<dbReference type="PRINTS" id="PR00743">
    <property type="entry name" value="GLHYDRLASE36"/>
</dbReference>